<evidence type="ECO:0000313" key="18">
    <source>
        <dbReference type="EMBL" id="KAK5705299.1"/>
    </source>
</evidence>
<comment type="cofactor">
    <cofactor evidence="2">
        <name>FAD</name>
        <dbReference type="ChEBI" id="CHEBI:57692"/>
    </cofactor>
</comment>
<dbReference type="FunFam" id="1.20.140.10:FF:000013">
    <property type="entry name" value="Acyl-coenzyme A oxidase"/>
    <property type="match status" value="1"/>
</dbReference>
<evidence type="ECO:0000256" key="3">
    <source>
        <dbReference type="ARBA" id="ARBA00004275"/>
    </source>
</evidence>
<comment type="pathway">
    <text evidence="4">Lipid metabolism; peroxisomal fatty acid beta-oxidation.</text>
</comment>
<comment type="similarity">
    <text evidence="5 12">Belongs to the acyl-CoA oxidase family.</text>
</comment>
<dbReference type="InterPro" id="IPR046373">
    <property type="entry name" value="Acyl-CoA_Oxase/DH_mid-dom_sf"/>
</dbReference>
<dbReference type="SUPFAM" id="SSF47203">
    <property type="entry name" value="Acyl-CoA dehydrogenase C-terminal domain-like"/>
    <property type="match status" value="2"/>
</dbReference>
<dbReference type="Proteomes" id="UP001310594">
    <property type="component" value="Unassembled WGS sequence"/>
</dbReference>
<evidence type="ECO:0000256" key="9">
    <source>
        <dbReference type="ARBA" id="ARBA00023002"/>
    </source>
</evidence>
<dbReference type="Pfam" id="PF14749">
    <property type="entry name" value="Acyl-CoA_ox_N"/>
    <property type="match status" value="1"/>
</dbReference>
<dbReference type="PANTHER" id="PTHR10909">
    <property type="entry name" value="ELECTRON TRANSPORT OXIDOREDUCTASE"/>
    <property type="match status" value="1"/>
</dbReference>
<keyword evidence="9" id="KW-0560">Oxidoreductase</keyword>
<comment type="catalytic activity">
    <reaction evidence="1">
        <text>a 2,3-saturated acyl-CoA + O2 = a (2E)-enoyl-CoA + H2O2</text>
        <dbReference type="Rhea" id="RHEA:38959"/>
        <dbReference type="ChEBI" id="CHEBI:15379"/>
        <dbReference type="ChEBI" id="CHEBI:16240"/>
        <dbReference type="ChEBI" id="CHEBI:58856"/>
        <dbReference type="ChEBI" id="CHEBI:65111"/>
        <dbReference type="EC" id="1.3.3.6"/>
    </reaction>
</comment>
<dbReference type="Pfam" id="PF01756">
    <property type="entry name" value="ACOX"/>
    <property type="match status" value="1"/>
</dbReference>
<evidence type="ECO:0000256" key="10">
    <source>
        <dbReference type="ARBA" id="ARBA00023098"/>
    </source>
</evidence>
<evidence type="ECO:0000256" key="12">
    <source>
        <dbReference type="PIRNR" id="PIRNR000168"/>
    </source>
</evidence>
<evidence type="ECO:0000256" key="11">
    <source>
        <dbReference type="ARBA" id="ARBA00023140"/>
    </source>
</evidence>
<evidence type="ECO:0000256" key="4">
    <source>
        <dbReference type="ARBA" id="ARBA00004846"/>
    </source>
</evidence>
<dbReference type="GO" id="GO:0005504">
    <property type="term" value="F:fatty acid binding"/>
    <property type="evidence" value="ECO:0007669"/>
    <property type="project" value="TreeGrafter"/>
</dbReference>
<dbReference type="Gene3D" id="1.10.540.10">
    <property type="entry name" value="Acyl-CoA dehydrogenase/oxidase, N-terminal domain"/>
    <property type="match status" value="1"/>
</dbReference>
<accession>A0AAN7VVB9</accession>
<dbReference type="InterPro" id="IPR055060">
    <property type="entry name" value="ACOX_C_alpha1"/>
</dbReference>
<evidence type="ECO:0000259" key="16">
    <source>
        <dbReference type="Pfam" id="PF14749"/>
    </source>
</evidence>
<evidence type="ECO:0000256" key="14">
    <source>
        <dbReference type="PIRSR" id="PIRSR000168-2"/>
    </source>
</evidence>
<proteinExistence type="inferred from homology"/>
<dbReference type="InterPro" id="IPR036250">
    <property type="entry name" value="AcylCo_DH-like_C"/>
</dbReference>
<evidence type="ECO:0000313" key="19">
    <source>
        <dbReference type="Proteomes" id="UP001310594"/>
    </source>
</evidence>
<dbReference type="FunFam" id="2.40.110.10:FF:000075">
    <property type="entry name" value="Acyl-coenzyme A oxidase"/>
    <property type="match status" value="1"/>
</dbReference>
<reference evidence="18" key="1">
    <citation type="submission" date="2023-08" db="EMBL/GenBank/DDBJ databases">
        <title>Black Yeasts Isolated from many extreme environments.</title>
        <authorList>
            <person name="Coleine C."/>
            <person name="Stajich J.E."/>
            <person name="Selbmann L."/>
        </authorList>
    </citation>
    <scope>NUCLEOTIDE SEQUENCE</scope>
    <source>
        <strain evidence="18">CCFEE 5810</strain>
    </source>
</reference>
<dbReference type="InterPro" id="IPR012258">
    <property type="entry name" value="Acyl-CoA_oxidase"/>
</dbReference>
<sequence>MTSPKDFTALLKPHPNADGAKILADERQRSNVDVQPLSLHLFGQQYLERQQRILAIVQKHRVFSKANQANVSRPDRYKLGLARGKRMRQLMDEHGWDDDDLLMAEYLIDDIQPYHLHMSLFTSAMREQCDDKQRLEWMPKIASWEVVGAYAQTELGHGSNVRALELTATWNNASKTFDLHSPTLTASKWWNGTLGRTATHSVVIAQLLLPEGPNGQLRSHGPHPFIVRVRNEKTHLPPKSIVVGDIGPKYGYAMMDNAYMLFDHHRVPHSALLCRYASIDPVSGIYTKPNNPSSIYGSLVRGRSVIVMNARLILARAVTVAVRYLAIRRQFRDRDAPDSIGQEMCVLDYPTVQIRVLRLLATAFALHYSGAAMKALYERTRSTNALDGDRAQLAELHSTSAGLKSLATELAANGIETCRRAMGGHGYGGGTGLVQLNADYLSKPTVEGDNWMITQQVARSLIKKVGEVVASPDRRIASSTDACLSSFHKSHGRGEDATSILNDNLAIVKAFEHRMAWMAFRAHRLREVEKRSWNSLLIDFHKLSRAYSQCILVTSFYDALKADEVPPGSTHVVLSHLFRLFAFATLDADAREFQQSGAVAASDLDVLQDQILELMGQVRPHAVRLVDAFAIPDYLLDSALGRYDGKVYEQLFYNAHVLNPLNRTTFNPDYRTDEIVMGSGDGGAILAKL</sequence>
<dbReference type="PANTHER" id="PTHR10909:SF250">
    <property type="entry name" value="PEROXISOMAL ACYL-COENZYME A OXIDASE 1"/>
    <property type="match status" value="1"/>
</dbReference>
<feature type="binding site" evidence="14">
    <location>
        <position position="153"/>
    </location>
    <ligand>
        <name>FAD</name>
        <dbReference type="ChEBI" id="CHEBI:57692"/>
    </ligand>
</feature>
<dbReference type="InterPro" id="IPR002655">
    <property type="entry name" value="Acyl-CoA_oxidase_C"/>
</dbReference>
<feature type="domain" description="Acyl-coenzyme A oxidase N-terminal" evidence="16">
    <location>
        <begin position="34"/>
        <end position="146"/>
    </location>
</feature>
<dbReference type="PIRSF" id="PIRSF000168">
    <property type="entry name" value="Acyl-CoA_oxidase"/>
    <property type="match status" value="1"/>
</dbReference>
<dbReference type="SUPFAM" id="SSF56645">
    <property type="entry name" value="Acyl-CoA dehydrogenase NM domain-like"/>
    <property type="match status" value="1"/>
</dbReference>
<dbReference type="GO" id="GO:0033540">
    <property type="term" value="P:fatty acid beta-oxidation using acyl-CoA oxidase"/>
    <property type="evidence" value="ECO:0007669"/>
    <property type="project" value="TreeGrafter"/>
</dbReference>
<protein>
    <recommendedName>
        <fullName evidence="12">Acyl-coenzyme A oxidase</fullName>
    </recommendedName>
</protein>
<dbReference type="Pfam" id="PF22924">
    <property type="entry name" value="ACOX_C_alpha1"/>
    <property type="match status" value="1"/>
</dbReference>
<dbReference type="GO" id="GO:0071949">
    <property type="term" value="F:FAD binding"/>
    <property type="evidence" value="ECO:0007669"/>
    <property type="project" value="InterPro"/>
</dbReference>
<feature type="domain" description="Acyl-CoA oxidase C-terminal" evidence="15">
    <location>
        <begin position="507"/>
        <end position="671"/>
    </location>
</feature>
<evidence type="ECO:0000256" key="5">
    <source>
        <dbReference type="ARBA" id="ARBA00006288"/>
    </source>
</evidence>
<dbReference type="GO" id="GO:0055088">
    <property type="term" value="P:lipid homeostasis"/>
    <property type="evidence" value="ECO:0007669"/>
    <property type="project" value="TreeGrafter"/>
</dbReference>
<evidence type="ECO:0000259" key="15">
    <source>
        <dbReference type="Pfam" id="PF01756"/>
    </source>
</evidence>
<dbReference type="Gene3D" id="2.40.110.10">
    <property type="entry name" value="Butyryl-CoA Dehydrogenase, subunit A, domain 2"/>
    <property type="match status" value="1"/>
</dbReference>
<dbReference type="GO" id="GO:0003997">
    <property type="term" value="F:acyl-CoA oxidase activity"/>
    <property type="evidence" value="ECO:0007669"/>
    <property type="project" value="UniProtKB-EC"/>
</dbReference>
<dbReference type="GO" id="GO:0005777">
    <property type="term" value="C:peroxisome"/>
    <property type="evidence" value="ECO:0007669"/>
    <property type="project" value="UniProtKB-SubCell"/>
</dbReference>
<keyword evidence="10" id="KW-0443">Lipid metabolism</keyword>
<dbReference type="EMBL" id="JAVRQU010000003">
    <property type="protein sequence ID" value="KAK5705299.1"/>
    <property type="molecule type" value="Genomic_DNA"/>
</dbReference>
<keyword evidence="11" id="KW-0576">Peroxisome</keyword>
<comment type="subcellular location">
    <subcellularLocation>
        <location evidence="3">Peroxisome</location>
    </subcellularLocation>
</comment>
<evidence type="ECO:0000256" key="1">
    <source>
        <dbReference type="ARBA" id="ARBA00001201"/>
    </source>
</evidence>
<evidence type="ECO:0000256" key="8">
    <source>
        <dbReference type="ARBA" id="ARBA00022832"/>
    </source>
</evidence>
<dbReference type="FunFam" id="1.20.140.10:FF:000015">
    <property type="entry name" value="Acyl-coenzyme A oxidase"/>
    <property type="match status" value="1"/>
</dbReference>
<keyword evidence="7 12" id="KW-0274">FAD</keyword>
<name>A0AAN7VVB9_9PEZI</name>
<organism evidence="18 19">
    <name type="scientific">Elasticomyces elasticus</name>
    <dbReference type="NCBI Taxonomy" id="574655"/>
    <lineage>
        <taxon>Eukaryota</taxon>
        <taxon>Fungi</taxon>
        <taxon>Dikarya</taxon>
        <taxon>Ascomycota</taxon>
        <taxon>Pezizomycotina</taxon>
        <taxon>Dothideomycetes</taxon>
        <taxon>Dothideomycetidae</taxon>
        <taxon>Mycosphaerellales</taxon>
        <taxon>Teratosphaeriaceae</taxon>
        <taxon>Elasticomyces</taxon>
    </lineage>
</organism>
<feature type="binding site" evidence="14">
    <location>
        <position position="192"/>
    </location>
    <ligand>
        <name>FAD</name>
        <dbReference type="ChEBI" id="CHEBI:57692"/>
    </ligand>
</feature>
<dbReference type="AlphaFoldDB" id="A0AAN7VVB9"/>
<dbReference type="Gene3D" id="1.20.140.10">
    <property type="entry name" value="Butyryl-CoA Dehydrogenase, subunit A, domain 3"/>
    <property type="match status" value="2"/>
</dbReference>
<keyword evidence="6 12" id="KW-0285">Flavoprotein</keyword>
<dbReference type="InterPro" id="IPR029320">
    <property type="entry name" value="Acyl-CoA_ox_N"/>
</dbReference>
<keyword evidence="8" id="KW-0276">Fatty acid metabolism</keyword>
<comment type="caution">
    <text evidence="18">The sequence shown here is derived from an EMBL/GenBank/DDBJ whole genome shotgun (WGS) entry which is preliminary data.</text>
</comment>
<feature type="domain" description="Acyl-CoA oxidase C-alpha1" evidence="17">
    <location>
        <begin position="296"/>
        <end position="462"/>
    </location>
</feature>
<gene>
    <name evidence="18" type="ORF">LTR97_002417</name>
</gene>
<dbReference type="InterPro" id="IPR037069">
    <property type="entry name" value="AcylCoA_DH/ox_N_sf"/>
</dbReference>
<evidence type="ECO:0000256" key="6">
    <source>
        <dbReference type="ARBA" id="ARBA00022630"/>
    </source>
</evidence>
<dbReference type="InterPro" id="IPR009100">
    <property type="entry name" value="AcylCoA_DH/oxidase_NM_dom_sf"/>
</dbReference>
<evidence type="ECO:0000256" key="2">
    <source>
        <dbReference type="ARBA" id="ARBA00001974"/>
    </source>
</evidence>
<evidence type="ECO:0000259" key="17">
    <source>
        <dbReference type="Pfam" id="PF22924"/>
    </source>
</evidence>
<feature type="active site" description="Proton acceptor" evidence="13">
    <location>
        <position position="447"/>
    </location>
</feature>
<evidence type="ECO:0000256" key="7">
    <source>
        <dbReference type="ARBA" id="ARBA00022827"/>
    </source>
</evidence>
<evidence type="ECO:0000256" key="13">
    <source>
        <dbReference type="PIRSR" id="PIRSR000168-1"/>
    </source>
</evidence>